<dbReference type="Gene3D" id="3.30.530.20">
    <property type="match status" value="1"/>
</dbReference>
<protein>
    <submittedName>
        <fullName evidence="1">SRPBCC family protein</fullName>
    </submittedName>
</protein>
<name>A0ABR9PEV4_9ACTN</name>
<comment type="caution">
    <text evidence="1">The sequence shown here is derived from an EMBL/GenBank/DDBJ whole genome shotgun (WGS) entry which is preliminary data.</text>
</comment>
<organism evidence="1 2">
    <name type="scientific">Nocardiopsis coralli</name>
    <dbReference type="NCBI Taxonomy" id="2772213"/>
    <lineage>
        <taxon>Bacteria</taxon>
        <taxon>Bacillati</taxon>
        <taxon>Actinomycetota</taxon>
        <taxon>Actinomycetes</taxon>
        <taxon>Streptosporangiales</taxon>
        <taxon>Nocardiopsidaceae</taxon>
        <taxon>Nocardiopsis</taxon>
    </lineage>
</organism>
<dbReference type="RefSeq" id="WP_193124945.1">
    <property type="nucleotide sequence ID" value="NZ_JADBGI010000043.1"/>
</dbReference>
<dbReference type="Pfam" id="PF10604">
    <property type="entry name" value="Polyketide_cyc2"/>
    <property type="match status" value="1"/>
</dbReference>
<gene>
    <name evidence="1" type="ORF">IDM40_27225</name>
</gene>
<sequence>MGDGERAAARRPRRTTTLRVVEDFAAPPERVFALITSREGFLNAMPPGVEVLAWPEPFGRGGVLDLRWGAAGVYPVRWLAEIDAFEDGRVFSDLQVRGPFRFWRHTHTVEPHEGGTRHTDTVEFSTGFGPAGDLAAATALRGVFGPRLRRMHSDLERARPGSA</sequence>
<dbReference type="SUPFAM" id="SSF55961">
    <property type="entry name" value="Bet v1-like"/>
    <property type="match status" value="1"/>
</dbReference>
<dbReference type="InterPro" id="IPR019587">
    <property type="entry name" value="Polyketide_cyclase/dehydratase"/>
</dbReference>
<reference evidence="1 2" key="1">
    <citation type="submission" date="2020-09" db="EMBL/GenBank/DDBJ databases">
        <title>Diversity and distribution of actinomycetes associated with coral in the coast of Hainan.</title>
        <authorList>
            <person name="Li F."/>
        </authorList>
    </citation>
    <scope>NUCLEOTIDE SEQUENCE [LARGE SCALE GENOMIC DNA]</scope>
    <source>
        <strain evidence="1 2">HNM0947</strain>
    </source>
</reference>
<dbReference type="Proteomes" id="UP000806528">
    <property type="component" value="Unassembled WGS sequence"/>
</dbReference>
<keyword evidence="2" id="KW-1185">Reference proteome</keyword>
<evidence type="ECO:0000313" key="2">
    <source>
        <dbReference type="Proteomes" id="UP000806528"/>
    </source>
</evidence>
<dbReference type="EMBL" id="JADBGI010000043">
    <property type="protein sequence ID" value="MBE3002362.1"/>
    <property type="molecule type" value="Genomic_DNA"/>
</dbReference>
<evidence type="ECO:0000313" key="1">
    <source>
        <dbReference type="EMBL" id="MBE3002362.1"/>
    </source>
</evidence>
<proteinExistence type="predicted"/>
<dbReference type="InterPro" id="IPR023393">
    <property type="entry name" value="START-like_dom_sf"/>
</dbReference>
<accession>A0ABR9PEV4</accession>